<keyword evidence="2" id="KW-1185">Reference proteome</keyword>
<proteinExistence type="predicted"/>
<accession>A0A379LKR2</accession>
<dbReference type="AlphaFoldDB" id="A0A379LKR2"/>
<evidence type="ECO:0000313" key="2">
    <source>
        <dbReference type="Proteomes" id="UP000254123"/>
    </source>
</evidence>
<reference evidence="1 2" key="1">
    <citation type="submission" date="2018-06" db="EMBL/GenBank/DDBJ databases">
        <authorList>
            <consortium name="Pathogen Informatics"/>
            <person name="Doyle S."/>
        </authorList>
    </citation>
    <scope>NUCLEOTIDE SEQUENCE [LARGE SCALE GENOMIC DNA]</scope>
    <source>
        <strain evidence="1 2">NCTC10526</strain>
    </source>
</reference>
<evidence type="ECO:0000313" key="1">
    <source>
        <dbReference type="EMBL" id="SUD90695.1"/>
    </source>
</evidence>
<protein>
    <submittedName>
        <fullName evidence="1">Uncharacterized protein</fullName>
    </submittedName>
</protein>
<name>A0A379LKR2_9GAMM</name>
<sequence>MSMQEQGYFNINFLDFPTTDDKDKTQFKK</sequence>
<dbReference type="EMBL" id="UGVC01000001">
    <property type="protein sequence ID" value="SUD90695.1"/>
    <property type="molecule type" value="Genomic_DNA"/>
</dbReference>
<dbReference type="Proteomes" id="UP000254123">
    <property type="component" value="Unassembled WGS sequence"/>
</dbReference>
<organism evidence="1 2">
    <name type="scientific">Psychrobacter phenylpyruvicus</name>
    <dbReference type="NCBI Taxonomy" id="29432"/>
    <lineage>
        <taxon>Bacteria</taxon>
        <taxon>Pseudomonadati</taxon>
        <taxon>Pseudomonadota</taxon>
        <taxon>Gammaproteobacteria</taxon>
        <taxon>Moraxellales</taxon>
        <taxon>Moraxellaceae</taxon>
        <taxon>Psychrobacter</taxon>
    </lineage>
</organism>
<gene>
    <name evidence="1" type="ORF">NCTC10526_01037</name>
</gene>